<dbReference type="InterPro" id="IPR043128">
    <property type="entry name" value="Rev_trsase/Diguanyl_cyclase"/>
</dbReference>
<dbReference type="Proteomes" id="UP001209570">
    <property type="component" value="Unassembled WGS sequence"/>
</dbReference>
<dbReference type="InterPro" id="IPR021109">
    <property type="entry name" value="Peptidase_aspartic_dom_sf"/>
</dbReference>
<dbReference type="GO" id="GO:0004519">
    <property type="term" value="F:endonuclease activity"/>
    <property type="evidence" value="ECO:0007669"/>
    <property type="project" value="UniProtKB-KW"/>
</dbReference>
<dbReference type="SUPFAM" id="SSF56672">
    <property type="entry name" value="DNA/RNA polymerases"/>
    <property type="match status" value="1"/>
</dbReference>
<feature type="compositionally biased region" description="Polar residues" evidence="6">
    <location>
        <begin position="255"/>
        <end position="279"/>
    </location>
</feature>
<evidence type="ECO:0000313" key="8">
    <source>
        <dbReference type="EMBL" id="KAJ0391414.1"/>
    </source>
</evidence>
<reference evidence="8" key="1">
    <citation type="submission" date="2021-12" db="EMBL/GenBank/DDBJ databases">
        <title>Prjna785345.</title>
        <authorList>
            <person name="Rujirawat T."/>
            <person name="Krajaejun T."/>
        </authorList>
    </citation>
    <scope>NUCLEOTIDE SEQUENCE</scope>
    <source>
        <strain evidence="8">Pi057C3</strain>
    </source>
</reference>
<evidence type="ECO:0000259" key="7">
    <source>
        <dbReference type="Pfam" id="PF17919"/>
    </source>
</evidence>
<keyword evidence="4" id="KW-0255">Endonuclease</keyword>
<sequence length="663" mass="73647">MDLARRLGLQLSFKDRLKVKGVGDVTTYVTGRTRIKITLGVSVVYYMHIWCGNIGEGVQCLLGMDFMVSAGVRLSAFDGMVRLPNEESVRLVSSSPFPKLPKKIPICTQEDISIGAGRPTSIRITNVTQRPIVVTSRTTVGHLVEAGHLPDCGEKDRAVRAGSPKYDEWQHLIFENSFSREFARRQKHADHVYNASLPPAVPKPAYPKPTKILTRGAHNPEPLTVRMKLCGDPGPSVEPTRRLAQTFKAIAASEPVQQPIQQPKDSSQAGESGDASTQTPHEAEVYYHEGTDFLHPDTLRNQLAELPQFVQVSPLVDMADADVGEPDENTPEEIAKLRNVLEKHKSAFINSGNALPKPARGVVCDIEIQPGTKPIAQRPRPIKSHLLSKVYELLKGLLEVGIIEYSDSELVNQLIKLMRYPLPLIDQLLDDFEAVMWLLSLDMASGFWAVLMTPPGVVSADEPTVFQLNLPASSCMGPVLGRSSYIDDIAAGTKTWDELCDTVDRLLYRLRYWGLSVSLPKSSFGKKAIEFLSHEVSRTGLRALPKVVKGINQLQFPSSLKGIQSFLGSLNYYHKFIEDYSIIASCLYELTDEQIKAGRDLERPKLAFEVLKQKIQSPPILRHPDRSKPYSIILHANGWAVSAVLAQEHEGKLWPKCLHCCEC</sequence>
<dbReference type="InterPro" id="IPR041577">
    <property type="entry name" value="RT_RNaseH_2"/>
</dbReference>
<dbReference type="Gene3D" id="2.40.70.10">
    <property type="entry name" value="Acid Proteases"/>
    <property type="match status" value="1"/>
</dbReference>
<proteinExistence type="predicted"/>
<keyword evidence="1" id="KW-0808">Transferase</keyword>
<evidence type="ECO:0000256" key="2">
    <source>
        <dbReference type="ARBA" id="ARBA00022695"/>
    </source>
</evidence>
<name>A0AAD5LRI4_PYTIN</name>
<evidence type="ECO:0000256" key="1">
    <source>
        <dbReference type="ARBA" id="ARBA00022679"/>
    </source>
</evidence>
<dbReference type="Pfam" id="PF17919">
    <property type="entry name" value="RT_RNaseH_2"/>
    <property type="match status" value="1"/>
</dbReference>
<evidence type="ECO:0000256" key="5">
    <source>
        <dbReference type="ARBA" id="ARBA00023268"/>
    </source>
</evidence>
<organism evidence="8 9">
    <name type="scientific">Pythium insidiosum</name>
    <name type="common">Pythiosis disease agent</name>
    <dbReference type="NCBI Taxonomy" id="114742"/>
    <lineage>
        <taxon>Eukaryota</taxon>
        <taxon>Sar</taxon>
        <taxon>Stramenopiles</taxon>
        <taxon>Oomycota</taxon>
        <taxon>Peronosporomycetes</taxon>
        <taxon>Pythiales</taxon>
        <taxon>Pythiaceae</taxon>
        <taxon>Pythium</taxon>
    </lineage>
</organism>
<keyword evidence="4" id="KW-0378">Hydrolase</keyword>
<dbReference type="PANTHER" id="PTHR37984">
    <property type="entry name" value="PROTEIN CBG26694"/>
    <property type="match status" value="1"/>
</dbReference>
<dbReference type="InterPro" id="IPR050951">
    <property type="entry name" value="Retrovirus_Pol_polyprotein"/>
</dbReference>
<evidence type="ECO:0000256" key="4">
    <source>
        <dbReference type="ARBA" id="ARBA00022759"/>
    </source>
</evidence>
<dbReference type="EMBL" id="JAKCXM010001054">
    <property type="protein sequence ID" value="KAJ0391414.1"/>
    <property type="molecule type" value="Genomic_DNA"/>
</dbReference>
<feature type="region of interest" description="Disordered" evidence="6">
    <location>
        <begin position="252"/>
        <end position="279"/>
    </location>
</feature>
<protein>
    <recommendedName>
        <fullName evidence="7">Reverse transcriptase/retrotransposon-derived protein RNase H-like domain-containing protein</fullName>
    </recommendedName>
</protein>
<keyword evidence="9" id="KW-1185">Reference proteome</keyword>
<dbReference type="Gene3D" id="3.30.70.270">
    <property type="match status" value="2"/>
</dbReference>
<dbReference type="GO" id="GO:0016779">
    <property type="term" value="F:nucleotidyltransferase activity"/>
    <property type="evidence" value="ECO:0007669"/>
    <property type="project" value="UniProtKB-KW"/>
</dbReference>
<dbReference type="AlphaFoldDB" id="A0AAD5LRI4"/>
<dbReference type="InterPro" id="IPR043502">
    <property type="entry name" value="DNA/RNA_pol_sf"/>
</dbReference>
<keyword evidence="5" id="KW-0511">Multifunctional enzyme</keyword>
<keyword evidence="3" id="KW-0540">Nuclease</keyword>
<dbReference type="PANTHER" id="PTHR37984:SF5">
    <property type="entry name" value="PROTEIN NYNRIN-LIKE"/>
    <property type="match status" value="1"/>
</dbReference>
<keyword evidence="2" id="KW-0548">Nucleotidyltransferase</keyword>
<evidence type="ECO:0000256" key="3">
    <source>
        <dbReference type="ARBA" id="ARBA00022722"/>
    </source>
</evidence>
<evidence type="ECO:0000313" key="9">
    <source>
        <dbReference type="Proteomes" id="UP001209570"/>
    </source>
</evidence>
<gene>
    <name evidence="8" type="ORF">P43SY_012107</name>
</gene>
<evidence type="ECO:0000256" key="6">
    <source>
        <dbReference type="SAM" id="MobiDB-lite"/>
    </source>
</evidence>
<accession>A0AAD5LRI4</accession>
<feature type="domain" description="Reverse transcriptase/retrotransposon-derived protein RNase H-like" evidence="7">
    <location>
        <begin position="605"/>
        <end position="652"/>
    </location>
</feature>
<comment type="caution">
    <text evidence="8">The sequence shown here is derived from an EMBL/GenBank/DDBJ whole genome shotgun (WGS) entry which is preliminary data.</text>
</comment>